<dbReference type="Proteomes" id="UP000054549">
    <property type="component" value="Unassembled WGS sequence"/>
</dbReference>
<feature type="region of interest" description="Disordered" evidence="1">
    <location>
        <begin position="1"/>
        <end position="51"/>
    </location>
</feature>
<evidence type="ECO:0000256" key="1">
    <source>
        <dbReference type="SAM" id="MobiDB-lite"/>
    </source>
</evidence>
<sequence>MSSASEFPGTGRTIGGTLSSTTTMTKPAPSISSASVPGQGAAEMSNGSANKAPAVPKMIFSLSISEQSGNVNVGNGQKNGGGVYRIVRKESPEKNESRTQKGAREADTPDKTEKQERKTASEDQPTIKLGKLQGNFNYGDDQVNEGGKYEL</sequence>
<dbReference type="AlphaFoldDB" id="A0A0C2X0Y2"/>
<protein>
    <submittedName>
        <fullName evidence="2">Uncharacterized protein</fullName>
    </submittedName>
</protein>
<name>A0A0C2X0Y2_AMAMK</name>
<evidence type="ECO:0000313" key="2">
    <source>
        <dbReference type="EMBL" id="KIL62353.1"/>
    </source>
</evidence>
<feature type="compositionally biased region" description="Polar residues" evidence="1">
    <location>
        <begin position="16"/>
        <end position="36"/>
    </location>
</feature>
<gene>
    <name evidence="2" type="ORF">M378DRAFT_165903</name>
</gene>
<reference evidence="2 3" key="1">
    <citation type="submission" date="2014-04" db="EMBL/GenBank/DDBJ databases">
        <title>Evolutionary Origins and Diversification of the Mycorrhizal Mutualists.</title>
        <authorList>
            <consortium name="DOE Joint Genome Institute"/>
            <consortium name="Mycorrhizal Genomics Consortium"/>
            <person name="Kohler A."/>
            <person name="Kuo A."/>
            <person name="Nagy L.G."/>
            <person name="Floudas D."/>
            <person name="Copeland A."/>
            <person name="Barry K.W."/>
            <person name="Cichocki N."/>
            <person name="Veneault-Fourrey C."/>
            <person name="LaButti K."/>
            <person name="Lindquist E.A."/>
            <person name="Lipzen A."/>
            <person name="Lundell T."/>
            <person name="Morin E."/>
            <person name="Murat C."/>
            <person name="Riley R."/>
            <person name="Ohm R."/>
            <person name="Sun H."/>
            <person name="Tunlid A."/>
            <person name="Henrissat B."/>
            <person name="Grigoriev I.V."/>
            <person name="Hibbett D.S."/>
            <person name="Martin F."/>
        </authorList>
    </citation>
    <scope>NUCLEOTIDE SEQUENCE [LARGE SCALE GENOMIC DNA]</scope>
    <source>
        <strain evidence="2 3">Koide BX008</strain>
    </source>
</reference>
<dbReference type="EMBL" id="KN818272">
    <property type="protein sequence ID" value="KIL62353.1"/>
    <property type="molecule type" value="Genomic_DNA"/>
</dbReference>
<accession>A0A0C2X0Y2</accession>
<dbReference type="InParanoid" id="A0A0C2X0Y2"/>
<keyword evidence="3" id="KW-1185">Reference proteome</keyword>
<evidence type="ECO:0000313" key="3">
    <source>
        <dbReference type="Proteomes" id="UP000054549"/>
    </source>
</evidence>
<dbReference type="HOGENOM" id="CLU_1730960_0_0_1"/>
<feature type="region of interest" description="Disordered" evidence="1">
    <location>
        <begin position="68"/>
        <end position="151"/>
    </location>
</feature>
<proteinExistence type="predicted"/>
<organism evidence="2 3">
    <name type="scientific">Amanita muscaria (strain Koide BX008)</name>
    <dbReference type="NCBI Taxonomy" id="946122"/>
    <lineage>
        <taxon>Eukaryota</taxon>
        <taxon>Fungi</taxon>
        <taxon>Dikarya</taxon>
        <taxon>Basidiomycota</taxon>
        <taxon>Agaricomycotina</taxon>
        <taxon>Agaricomycetes</taxon>
        <taxon>Agaricomycetidae</taxon>
        <taxon>Agaricales</taxon>
        <taxon>Pluteineae</taxon>
        <taxon>Amanitaceae</taxon>
        <taxon>Amanita</taxon>
    </lineage>
</organism>
<feature type="compositionally biased region" description="Basic and acidic residues" evidence="1">
    <location>
        <begin position="87"/>
        <end position="121"/>
    </location>
</feature>